<evidence type="ECO:0000313" key="1">
    <source>
        <dbReference type="EMBL" id="SVA91668.1"/>
    </source>
</evidence>
<gene>
    <name evidence="1" type="ORF">METZ01_LOCUS144522</name>
</gene>
<proteinExistence type="predicted"/>
<feature type="non-terminal residue" evidence="1">
    <location>
        <position position="28"/>
    </location>
</feature>
<sequence>MAVSIDLMSCLEVWRDKRFRPLSLRYAS</sequence>
<reference evidence="1" key="1">
    <citation type="submission" date="2018-05" db="EMBL/GenBank/DDBJ databases">
        <authorList>
            <person name="Lanie J.A."/>
            <person name="Ng W.-L."/>
            <person name="Kazmierczak K.M."/>
            <person name="Andrzejewski T.M."/>
            <person name="Davidsen T.M."/>
            <person name="Wayne K.J."/>
            <person name="Tettelin H."/>
            <person name="Glass J.I."/>
            <person name="Rusch D."/>
            <person name="Podicherti R."/>
            <person name="Tsui H.-C.T."/>
            <person name="Winkler M.E."/>
        </authorList>
    </citation>
    <scope>NUCLEOTIDE SEQUENCE</scope>
</reference>
<dbReference type="EMBL" id="UINC01022315">
    <property type="protein sequence ID" value="SVA91668.1"/>
    <property type="molecule type" value="Genomic_DNA"/>
</dbReference>
<organism evidence="1">
    <name type="scientific">marine metagenome</name>
    <dbReference type="NCBI Taxonomy" id="408172"/>
    <lineage>
        <taxon>unclassified sequences</taxon>
        <taxon>metagenomes</taxon>
        <taxon>ecological metagenomes</taxon>
    </lineage>
</organism>
<name>A0A381ZQV1_9ZZZZ</name>
<dbReference type="AlphaFoldDB" id="A0A381ZQV1"/>
<protein>
    <submittedName>
        <fullName evidence="1">Uncharacterized protein</fullName>
    </submittedName>
</protein>
<accession>A0A381ZQV1</accession>